<evidence type="ECO:0000256" key="2">
    <source>
        <dbReference type="ARBA" id="ARBA00009427"/>
    </source>
</evidence>
<gene>
    <name evidence="10" type="primary">cmk</name>
    <name evidence="12" type="ORF">FJU30_07590</name>
</gene>
<keyword evidence="6 10" id="KW-0418">Kinase</keyword>
<dbReference type="InterPro" id="IPR011994">
    <property type="entry name" value="Cytidylate_kinase_dom"/>
</dbReference>
<evidence type="ECO:0000256" key="3">
    <source>
        <dbReference type="ARBA" id="ARBA00022490"/>
    </source>
</evidence>
<evidence type="ECO:0000256" key="9">
    <source>
        <dbReference type="ARBA" id="ARBA00048478"/>
    </source>
</evidence>
<organism evidence="12 13">
    <name type="scientific">Affinibrenneria salicis</name>
    <dbReference type="NCBI Taxonomy" id="2590031"/>
    <lineage>
        <taxon>Bacteria</taxon>
        <taxon>Pseudomonadati</taxon>
        <taxon>Pseudomonadota</taxon>
        <taxon>Gammaproteobacteria</taxon>
        <taxon>Enterobacterales</taxon>
        <taxon>Pectobacteriaceae</taxon>
        <taxon>Affinibrenneria</taxon>
    </lineage>
</organism>
<dbReference type="InterPro" id="IPR003136">
    <property type="entry name" value="Cytidylate_kin"/>
</dbReference>
<dbReference type="Pfam" id="PF02224">
    <property type="entry name" value="Cytidylate_kin"/>
    <property type="match status" value="1"/>
</dbReference>
<dbReference type="GO" id="GO:0036431">
    <property type="term" value="F:dCMP kinase activity"/>
    <property type="evidence" value="ECO:0007669"/>
    <property type="project" value="InterPro"/>
</dbReference>
<keyword evidence="13" id="KW-1185">Reference proteome</keyword>
<evidence type="ECO:0000256" key="8">
    <source>
        <dbReference type="ARBA" id="ARBA00047615"/>
    </source>
</evidence>
<dbReference type="EC" id="2.7.4.25" evidence="10"/>
<dbReference type="HAMAP" id="MF_00238">
    <property type="entry name" value="Cytidyl_kinase_type1"/>
    <property type="match status" value="1"/>
</dbReference>
<keyword evidence="7 10" id="KW-0067">ATP-binding</keyword>
<dbReference type="SUPFAM" id="SSF52540">
    <property type="entry name" value="P-loop containing nucleoside triphosphate hydrolases"/>
    <property type="match status" value="1"/>
</dbReference>
<evidence type="ECO:0000256" key="4">
    <source>
        <dbReference type="ARBA" id="ARBA00022679"/>
    </source>
</evidence>
<dbReference type="GO" id="GO:0015949">
    <property type="term" value="P:nucleobase-containing small molecule interconversion"/>
    <property type="evidence" value="ECO:0007669"/>
    <property type="project" value="TreeGrafter"/>
</dbReference>
<evidence type="ECO:0000256" key="6">
    <source>
        <dbReference type="ARBA" id="ARBA00022777"/>
    </source>
</evidence>
<dbReference type="PANTHER" id="PTHR21299">
    <property type="entry name" value="CYTIDYLATE KINASE/PANTOATE-BETA-ALANINE LIGASE"/>
    <property type="match status" value="1"/>
</dbReference>
<dbReference type="Proteomes" id="UP000335415">
    <property type="component" value="Unassembled WGS sequence"/>
</dbReference>
<dbReference type="NCBIfam" id="TIGR00017">
    <property type="entry name" value="cmk"/>
    <property type="match status" value="1"/>
</dbReference>
<evidence type="ECO:0000313" key="13">
    <source>
        <dbReference type="Proteomes" id="UP000335415"/>
    </source>
</evidence>
<comment type="caution">
    <text evidence="12">The sequence shown here is derived from an EMBL/GenBank/DDBJ whole genome shotgun (WGS) entry which is preliminary data.</text>
</comment>
<comment type="catalytic activity">
    <reaction evidence="9 10">
        <text>CMP + ATP = CDP + ADP</text>
        <dbReference type="Rhea" id="RHEA:11600"/>
        <dbReference type="ChEBI" id="CHEBI:30616"/>
        <dbReference type="ChEBI" id="CHEBI:58069"/>
        <dbReference type="ChEBI" id="CHEBI:60377"/>
        <dbReference type="ChEBI" id="CHEBI:456216"/>
        <dbReference type="EC" id="2.7.4.25"/>
    </reaction>
</comment>
<dbReference type="CDD" id="cd02020">
    <property type="entry name" value="CMPK"/>
    <property type="match status" value="1"/>
</dbReference>
<comment type="catalytic activity">
    <reaction evidence="8 10">
        <text>dCMP + ATP = dCDP + ADP</text>
        <dbReference type="Rhea" id="RHEA:25094"/>
        <dbReference type="ChEBI" id="CHEBI:30616"/>
        <dbReference type="ChEBI" id="CHEBI:57566"/>
        <dbReference type="ChEBI" id="CHEBI:58593"/>
        <dbReference type="ChEBI" id="CHEBI:456216"/>
        <dbReference type="EC" id="2.7.4.25"/>
    </reaction>
</comment>
<evidence type="ECO:0000256" key="5">
    <source>
        <dbReference type="ARBA" id="ARBA00022741"/>
    </source>
</evidence>
<proteinExistence type="inferred from homology"/>
<comment type="similarity">
    <text evidence="2 10">Belongs to the cytidylate kinase family. Type 1 subfamily.</text>
</comment>
<dbReference type="PANTHER" id="PTHR21299:SF2">
    <property type="entry name" value="CYTIDYLATE KINASE"/>
    <property type="match status" value="1"/>
</dbReference>
<evidence type="ECO:0000259" key="11">
    <source>
        <dbReference type="Pfam" id="PF02224"/>
    </source>
</evidence>
<sequence length="232" mass="25352">MAVTAPVITVDGPSGAGKGTICKALAETLRWNLLDSGAIYRVLALAALHHQVDITSEEALVPIATHLDVRFVSRDGQLRVILEGEDVSGEIRQEEVGMTASQTSVFPRVREALLRRQRAFREAPGLVADGRDMGTVVFPDAAVKIFLDASAQERARRRMLQLQDKGFSVNFERLLAEIKERDDRDRNRPVAPLVPAADALVLDSTSMSIDDVIARALAYAQQILTPGDNNAR</sequence>
<accession>A0A5J5G301</accession>
<name>A0A5J5G301_9GAMM</name>
<dbReference type="FunFam" id="3.40.50.300:FF:000262">
    <property type="entry name" value="Cytidylate kinase"/>
    <property type="match status" value="1"/>
</dbReference>
<dbReference type="GO" id="GO:0006220">
    <property type="term" value="P:pyrimidine nucleotide metabolic process"/>
    <property type="evidence" value="ECO:0007669"/>
    <property type="project" value="UniProtKB-UniRule"/>
</dbReference>
<comment type="subcellular location">
    <subcellularLocation>
        <location evidence="1 10">Cytoplasm</location>
    </subcellularLocation>
</comment>
<keyword evidence="4 10" id="KW-0808">Transferase</keyword>
<feature type="binding site" evidence="10">
    <location>
        <begin position="12"/>
        <end position="20"/>
    </location>
    <ligand>
        <name>ATP</name>
        <dbReference type="ChEBI" id="CHEBI:30616"/>
    </ligand>
</feature>
<evidence type="ECO:0000313" key="12">
    <source>
        <dbReference type="EMBL" id="KAA9001110.1"/>
    </source>
</evidence>
<dbReference type="GO" id="GO:0005829">
    <property type="term" value="C:cytosol"/>
    <property type="evidence" value="ECO:0007669"/>
    <property type="project" value="TreeGrafter"/>
</dbReference>
<evidence type="ECO:0000256" key="7">
    <source>
        <dbReference type="ARBA" id="ARBA00022840"/>
    </source>
</evidence>
<dbReference type="InterPro" id="IPR027417">
    <property type="entry name" value="P-loop_NTPase"/>
</dbReference>
<dbReference type="OrthoDB" id="9807434at2"/>
<dbReference type="GO" id="GO:0005524">
    <property type="term" value="F:ATP binding"/>
    <property type="evidence" value="ECO:0007669"/>
    <property type="project" value="UniProtKB-UniRule"/>
</dbReference>
<dbReference type="RefSeq" id="WP_150434383.1">
    <property type="nucleotide sequence ID" value="NZ_VYKJ01000003.1"/>
</dbReference>
<keyword evidence="3 10" id="KW-0963">Cytoplasm</keyword>
<protein>
    <recommendedName>
        <fullName evidence="10">Cytidylate kinase</fullName>
        <shortName evidence="10">CK</shortName>
        <ecNumber evidence="10">2.7.4.25</ecNumber>
    </recommendedName>
    <alternativeName>
        <fullName evidence="10">Cytidine monophosphate kinase</fullName>
        <shortName evidence="10">CMP kinase</shortName>
    </alternativeName>
</protein>
<evidence type="ECO:0000256" key="1">
    <source>
        <dbReference type="ARBA" id="ARBA00004496"/>
    </source>
</evidence>
<evidence type="ECO:0000256" key="10">
    <source>
        <dbReference type="HAMAP-Rule" id="MF_00238"/>
    </source>
</evidence>
<feature type="domain" description="Cytidylate kinase" evidence="11">
    <location>
        <begin position="8"/>
        <end position="221"/>
    </location>
</feature>
<reference evidence="12 13" key="1">
    <citation type="submission" date="2019-09" db="EMBL/GenBank/DDBJ databases">
        <authorList>
            <person name="Li Y."/>
        </authorList>
    </citation>
    <scope>NUCLEOTIDE SEQUENCE [LARGE SCALE GENOMIC DNA]</scope>
    <source>
        <strain evidence="12 13">L3-3HA</strain>
    </source>
</reference>
<dbReference type="Gene3D" id="3.40.50.300">
    <property type="entry name" value="P-loop containing nucleotide triphosphate hydrolases"/>
    <property type="match status" value="1"/>
</dbReference>
<dbReference type="EMBL" id="VYKJ01000003">
    <property type="protein sequence ID" value="KAA9001110.1"/>
    <property type="molecule type" value="Genomic_DNA"/>
</dbReference>
<dbReference type="AlphaFoldDB" id="A0A5J5G301"/>
<dbReference type="GO" id="GO:0036430">
    <property type="term" value="F:CMP kinase activity"/>
    <property type="evidence" value="ECO:0007669"/>
    <property type="project" value="RHEA"/>
</dbReference>
<keyword evidence="5 10" id="KW-0547">Nucleotide-binding</keyword>